<name>A0A2S2DMP9_9BURK</name>
<dbReference type="KEGG" id="mtim:DIR46_20755"/>
<proteinExistence type="predicted"/>
<dbReference type="AlphaFoldDB" id="A0A2S2DMP9"/>
<sequence>MRIIVLTISLLLAAQVHGQGLQQDVSKQLQAGQRALAAGDYATAHREYARYASDNPLAQFTLGLFEREGWGRPADPAAACRWFDKAAHANVPAAQQFLGDCLAQGVGRPVDGAAAVKWYLSAADKGVAIALCNAGELYISGKIVGRDVPKGLTLCARAAQADSSPAMVLLANYYREGTQVPQNLALARYWYDQAAQRHDREAQFRLGLMLSEGEGGPADIAQALFWLEHAAAEGYAPAYLPTAILYANAPVDAQTGALAAQDLAKIYMWNSAARARTTNPAQLAEIARIETLLDAVMPAQWKNDLDRKVADHLAKYPVITPI</sequence>
<organism evidence="2 3">
    <name type="scientific">Massilia oculi</name>
    <dbReference type="NCBI Taxonomy" id="945844"/>
    <lineage>
        <taxon>Bacteria</taxon>
        <taxon>Pseudomonadati</taxon>
        <taxon>Pseudomonadota</taxon>
        <taxon>Betaproteobacteria</taxon>
        <taxon>Burkholderiales</taxon>
        <taxon>Oxalobacteraceae</taxon>
        <taxon>Telluria group</taxon>
        <taxon>Massilia</taxon>
    </lineage>
</organism>
<dbReference type="Gene3D" id="1.25.40.10">
    <property type="entry name" value="Tetratricopeptide repeat domain"/>
    <property type="match status" value="1"/>
</dbReference>
<dbReference type="InterPro" id="IPR011990">
    <property type="entry name" value="TPR-like_helical_dom_sf"/>
</dbReference>
<accession>A0A2S2DMP9</accession>
<keyword evidence="3" id="KW-1185">Reference proteome</keyword>
<dbReference type="PANTHER" id="PTHR11102">
    <property type="entry name" value="SEL-1-LIKE PROTEIN"/>
    <property type="match status" value="1"/>
</dbReference>
<reference evidence="2 3" key="1">
    <citation type="submission" date="2018-05" db="EMBL/GenBank/DDBJ databases">
        <title>Complete genome sequence of Massilia oculi sp. nov. CCUG 43427T (=DSM 26321T), the type strain of M. oculi, and comparison with genome sequences of other Massilia strains.</title>
        <authorList>
            <person name="Zhu B."/>
        </authorList>
    </citation>
    <scope>NUCLEOTIDE SEQUENCE [LARGE SCALE GENOMIC DNA]</scope>
    <source>
        <strain evidence="2 3">CCUG 43427</strain>
    </source>
</reference>
<dbReference type="OrthoDB" id="5365194at2"/>
<feature type="chain" id="PRO_5015442096" description="Sel1 repeat family protein" evidence="1">
    <location>
        <begin position="19"/>
        <end position="322"/>
    </location>
</feature>
<evidence type="ECO:0000313" key="3">
    <source>
        <dbReference type="Proteomes" id="UP000245820"/>
    </source>
</evidence>
<dbReference type="EMBL" id="CP029343">
    <property type="protein sequence ID" value="AWL06624.1"/>
    <property type="molecule type" value="Genomic_DNA"/>
</dbReference>
<evidence type="ECO:0000256" key="1">
    <source>
        <dbReference type="SAM" id="SignalP"/>
    </source>
</evidence>
<dbReference type="Proteomes" id="UP000245820">
    <property type="component" value="Chromosome"/>
</dbReference>
<dbReference type="InterPro" id="IPR050767">
    <property type="entry name" value="Sel1_AlgK"/>
</dbReference>
<feature type="signal peptide" evidence="1">
    <location>
        <begin position="1"/>
        <end position="18"/>
    </location>
</feature>
<dbReference type="PANTHER" id="PTHR11102:SF160">
    <property type="entry name" value="ERAD-ASSOCIATED E3 UBIQUITIN-PROTEIN LIGASE COMPONENT HRD3"/>
    <property type="match status" value="1"/>
</dbReference>
<dbReference type="SUPFAM" id="SSF81901">
    <property type="entry name" value="HCP-like"/>
    <property type="match status" value="1"/>
</dbReference>
<protein>
    <recommendedName>
        <fullName evidence="4">Sel1 repeat family protein</fullName>
    </recommendedName>
</protein>
<evidence type="ECO:0000313" key="2">
    <source>
        <dbReference type="EMBL" id="AWL06624.1"/>
    </source>
</evidence>
<keyword evidence="1" id="KW-0732">Signal</keyword>
<dbReference type="SMART" id="SM00671">
    <property type="entry name" value="SEL1"/>
    <property type="match status" value="5"/>
</dbReference>
<dbReference type="Pfam" id="PF08238">
    <property type="entry name" value="Sel1"/>
    <property type="match status" value="5"/>
</dbReference>
<evidence type="ECO:0008006" key="4">
    <source>
        <dbReference type="Google" id="ProtNLM"/>
    </source>
</evidence>
<dbReference type="InterPro" id="IPR006597">
    <property type="entry name" value="Sel1-like"/>
</dbReference>
<gene>
    <name evidence="2" type="ORF">DIR46_20755</name>
</gene>